<dbReference type="PATRIC" id="fig|280871.6.peg.4454"/>
<dbReference type="GO" id="GO:0005506">
    <property type="term" value="F:iron ion binding"/>
    <property type="evidence" value="ECO:0007669"/>
    <property type="project" value="InterPro"/>
</dbReference>
<dbReference type="PANTHER" id="PTHR11473:SF24">
    <property type="entry name" value="PHENYLALANINE-4-HYDROXYLASE"/>
    <property type="match status" value="1"/>
</dbReference>
<dbReference type="Proteomes" id="UP000032221">
    <property type="component" value="Unassembled WGS sequence"/>
</dbReference>
<comment type="cofactor">
    <cofactor evidence="1 7">
        <name>Fe(2+)</name>
        <dbReference type="ChEBI" id="CHEBI:29033"/>
    </cofactor>
</comment>
<feature type="binding site" evidence="7">
    <location>
        <position position="161"/>
    </location>
    <ligand>
        <name>Fe cation</name>
        <dbReference type="ChEBI" id="CHEBI:24875"/>
    </ligand>
</feature>
<keyword evidence="6 9" id="KW-0503">Monooxygenase</keyword>
<sequence length="299" mass="33479">MFEEAQLYAPVTRSEDGVTVHLAADHPGAVDPEYRARRNAIAALAIDWQPGTPPPIASYTDDEQEVWRIACAELHRLHQRRACAVYLQGRERLGLPEDRIPQLVEVNELLGPLTGFQYVPAAGLVPLREFYGLLADGIFHSTQYIRHHSVPLYTPEPDLIHEVVGHGNCLAHDRFAALYRLAGQAAQRVKTTEALEFVSKVFWFSLEFGVVREHGEVRTYGAGLLSSYGEIQQIDVADLRPLNIGRMGVQTYDITHYQPVLFCARGFNEIEDVVGGFFATVDDDMVERLMHDAAQVTGR</sequence>
<accession>A0A0D1J055</accession>
<dbReference type="PROSITE" id="PS51410">
    <property type="entry name" value="BH4_AAA_HYDROXYL_2"/>
    <property type="match status" value="1"/>
</dbReference>
<dbReference type="AlphaFoldDB" id="A0A0D1J055"/>
<dbReference type="SUPFAM" id="SSF56534">
    <property type="entry name" value="Aromatic aminoacid monoxygenases, catalytic and oligomerization domains"/>
    <property type="match status" value="1"/>
</dbReference>
<feature type="binding site" evidence="7">
    <location>
        <position position="207"/>
    </location>
    <ligand>
        <name>Fe cation</name>
        <dbReference type="ChEBI" id="CHEBI:24875"/>
    </ligand>
</feature>
<gene>
    <name evidence="9" type="ORF">TL10_21525</name>
</gene>
<keyword evidence="3 7" id="KW-0479">Metal-binding</keyword>
<evidence type="ECO:0000256" key="7">
    <source>
        <dbReference type="PIRSR" id="PIRSR601273-2"/>
    </source>
</evidence>
<dbReference type="CDD" id="cd00361">
    <property type="entry name" value="arom_aa_hydroxylase"/>
    <property type="match status" value="1"/>
</dbReference>
<proteinExistence type="inferred from homology"/>
<evidence type="ECO:0000256" key="3">
    <source>
        <dbReference type="ARBA" id="ARBA00022723"/>
    </source>
</evidence>
<dbReference type="PRINTS" id="PR00372">
    <property type="entry name" value="FYWHYDRXLASE"/>
</dbReference>
<dbReference type="InterPro" id="IPR036951">
    <property type="entry name" value="ArAA_hydroxylase_sf"/>
</dbReference>
<comment type="similarity">
    <text evidence="2">Belongs to the biopterin-dependent aromatic amino acid hydroxylase family.</text>
</comment>
<evidence type="ECO:0000259" key="8">
    <source>
        <dbReference type="PROSITE" id="PS51410"/>
    </source>
</evidence>
<evidence type="ECO:0000256" key="2">
    <source>
        <dbReference type="ARBA" id="ARBA00009712"/>
    </source>
</evidence>
<dbReference type="RefSeq" id="WP_043987230.1">
    <property type="nucleotide sequence ID" value="NZ_JXST01000034.1"/>
</dbReference>
<dbReference type="STRING" id="280871.TL10_21525"/>
<dbReference type="OrthoDB" id="9780502at2"/>
<protein>
    <submittedName>
        <fullName evidence="9">Phenylalanine 4-monooxygenase</fullName>
    </submittedName>
</protein>
<dbReference type="InterPro" id="IPR036329">
    <property type="entry name" value="Aro-AA_hydroxylase_C_sf"/>
</dbReference>
<dbReference type="NCBIfam" id="NF008877">
    <property type="entry name" value="PRK11913.1-2"/>
    <property type="match status" value="1"/>
</dbReference>
<feature type="binding site" evidence="7">
    <location>
        <position position="166"/>
    </location>
    <ligand>
        <name>Fe cation</name>
        <dbReference type="ChEBI" id="CHEBI:24875"/>
    </ligand>
</feature>
<keyword evidence="5 7" id="KW-0408">Iron</keyword>
<reference evidence="9 10" key="1">
    <citation type="submission" date="2015-01" db="EMBL/GenBank/DDBJ databases">
        <title>Genome sequence of Mycobacterium llatzerense and Mycobacterium immunogenum recovered from brain abscess.</title>
        <authorList>
            <person name="Greninger A.L."/>
            <person name="Langelier C."/>
            <person name="Cunningham G."/>
            <person name="Chiu C.Y."/>
            <person name="Miller S."/>
        </authorList>
    </citation>
    <scope>NUCLEOTIDE SEQUENCE [LARGE SCALE GENOMIC DNA]</scope>
    <source>
        <strain evidence="9 10">CLUC14</strain>
    </source>
</reference>
<dbReference type="InterPro" id="IPR001273">
    <property type="entry name" value="ArAA_hydroxylase"/>
</dbReference>
<evidence type="ECO:0000313" key="9">
    <source>
        <dbReference type="EMBL" id="KIU14953.1"/>
    </source>
</evidence>
<evidence type="ECO:0000256" key="5">
    <source>
        <dbReference type="ARBA" id="ARBA00023004"/>
    </source>
</evidence>
<dbReference type="Gene3D" id="1.10.800.10">
    <property type="entry name" value="Aromatic amino acid hydroxylase"/>
    <property type="match status" value="1"/>
</dbReference>
<dbReference type="InterPro" id="IPR019774">
    <property type="entry name" value="Aromatic-AA_hydroxylase_C"/>
</dbReference>
<dbReference type="PANTHER" id="PTHR11473">
    <property type="entry name" value="AROMATIC AMINO ACID HYDROXYLASE"/>
    <property type="match status" value="1"/>
</dbReference>
<dbReference type="GO" id="GO:0009072">
    <property type="term" value="P:aromatic amino acid metabolic process"/>
    <property type="evidence" value="ECO:0007669"/>
    <property type="project" value="InterPro"/>
</dbReference>
<keyword evidence="10" id="KW-1185">Reference proteome</keyword>
<name>A0A0D1J055_9MYCO</name>
<organism evidence="9 10">
    <name type="scientific">Mycolicibacterium llatzerense</name>
    <dbReference type="NCBI Taxonomy" id="280871"/>
    <lineage>
        <taxon>Bacteria</taxon>
        <taxon>Bacillati</taxon>
        <taxon>Actinomycetota</taxon>
        <taxon>Actinomycetes</taxon>
        <taxon>Mycobacteriales</taxon>
        <taxon>Mycobacteriaceae</taxon>
        <taxon>Mycolicibacterium</taxon>
    </lineage>
</organism>
<dbReference type="Pfam" id="PF00351">
    <property type="entry name" value="Biopterin_H"/>
    <property type="match status" value="1"/>
</dbReference>
<evidence type="ECO:0000313" key="10">
    <source>
        <dbReference type="Proteomes" id="UP000032221"/>
    </source>
</evidence>
<evidence type="ECO:0000256" key="4">
    <source>
        <dbReference type="ARBA" id="ARBA00023002"/>
    </source>
</evidence>
<dbReference type="EMBL" id="JXST01000034">
    <property type="protein sequence ID" value="KIU14953.1"/>
    <property type="molecule type" value="Genomic_DNA"/>
</dbReference>
<evidence type="ECO:0000256" key="1">
    <source>
        <dbReference type="ARBA" id="ARBA00001954"/>
    </source>
</evidence>
<feature type="domain" description="Biopterin-dependent aromatic amino acid hydroxylase family profile" evidence="8">
    <location>
        <begin position="1"/>
        <end position="299"/>
    </location>
</feature>
<keyword evidence="4" id="KW-0560">Oxidoreductase</keyword>
<dbReference type="GO" id="GO:0016714">
    <property type="term" value="F:oxidoreductase activity, acting on paired donors, with incorporation or reduction of molecular oxygen, reduced pteridine as one donor, and incorporation of one atom of oxygen"/>
    <property type="evidence" value="ECO:0007669"/>
    <property type="project" value="InterPro"/>
</dbReference>
<evidence type="ECO:0000256" key="6">
    <source>
        <dbReference type="ARBA" id="ARBA00023033"/>
    </source>
</evidence>
<comment type="caution">
    <text evidence="9">The sequence shown here is derived from an EMBL/GenBank/DDBJ whole genome shotgun (WGS) entry which is preliminary data.</text>
</comment>